<keyword evidence="3" id="KW-1185">Reference proteome</keyword>
<dbReference type="Proteomes" id="UP001152795">
    <property type="component" value="Unassembled WGS sequence"/>
</dbReference>
<keyword evidence="2" id="KW-0418">Kinase</keyword>
<dbReference type="GO" id="GO:0004674">
    <property type="term" value="F:protein serine/threonine kinase activity"/>
    <property type="evidence" value="ECO:0007669"/>
    <property type="project" value="InterPro"/>
</dbReference>
<dbReference type="PANTHER" id="PTHR13954">
    <property type="entry name" value="IRE1-RELATED"/>
    <property type="match status" value="1"/>
</dbReference>
<dbReference type="Gene3D" id="1.10.510.10">
    <property type="entry name" value="Transferase(Phosphotransferase) domain 1"/>
    <property type="match status" value="1"/>
</dbReference>
<dbReference type="AlphaFoldDB" id="A0A7D9EPC5"/>
<comment type="caution">
    <text evidence="2">The sequence shown here is derived from an EMBL/GenBank/DDBJ whole genome shotgun (WGS) entry which is preliminary data.</text>
</comment>
<proteinExistence type="predicted"/>
<evidence type="ECO:0000313" key="2">
    <source>
        <dbReference type="EMBL" id="CAB4012984.1"/>
    </source>
</evidence>
<dbReference type="InterPro" id="IPR010513">
    <property type="entry name" value="KEN_dom"/>
</dbReference>
<dbReference type="PROSITE" id="PS00108">
    <property type="entry name" value="PROTEIN_KINASE_ST"/>
    <property type="match status" value="1"/>
</dbReference>
<dbReference type="EMBL" id="CACRXK020007705">
    <property type="protein sequence ID" value="CAB4012984.1"/>
    <property type="molecule type" value="Genomic_DNA"/>
</dbReference>
<dbReference type="SUPFAM" id="SSF56112">
    <property type="entry name" value="Protein kinase-like (PK-like)"/>
    <property type="match status" value="1"/>
</dbReference>
<dbReference type="SMART" id="SM00220">
    <property type="entry name" value="S_TKc"/>
    <property type="match status" value="1"/>
</dbReference>
<reference evidence="2" key="1">
    <citation type="submission" date="2020-04" db="EMBL/GenBank/DDBJ databases">
        <authorList>
            <person name="Alioto T."/>
            <person name="Alioto T."/>
            <person name="Gomez Garrido J."/>
        </authorList>
    </citation>
    <scope>NUCLEOTIDE SEQUENCE</scope>
    <source>
        <strain evidence="2">A484AB</strain>
    </source>
</reference>
<dbReference type="PROSITE" id="PS50011">
    <property type="entry name" value="PROTEIN_KINASE_DOM"/>
    <property type="match status" value="1"/>
</dbReference>
<protein>
    <submittedName>
        <fullName evidence="2">Serine threonine- kinase endoribonuclease IRE1</fullName>
    </submittedName>
</protein>
<dbReference type="GO" id="GO:0004521">
    <property type="term" value="F:RNA endonuclease activity"/>
    <property type="evidence" value="ECO:0007669"/>
    <property type="project" value="InterPro"/>
</dbReference>
<feature type="region of interest" description="Disordered" evidence="1">
    <location>
        <begin position="1"/>
        <end position="34"/>
    </location>
</feature>
<dbReference type="Pfam" id="PF06479">
    <property type="entry name" value="Ribonuc_2-5A"/>
    <property type="match status" value="1"/>
</dbReference>
<dbReference type="OrthoDB" id="63989at2759"/>
<dbReference type="GO" id="GO:0005524">
    <property type="term" value="F:ATP binding"/>
    <property type="evidence" value="ECO:0007669"/>
    <property type="project" value="InterPro"/>
</dbReference>
<dbReference type="InterPro" id="IPR011009">
    <property type="entry name" value="Kinase-like_dom_sf"/>
</dbReference>
<evidence type="ECO:0000313" key="3">
    <source>
        <dbReference type="Proteomes" id="UP001152795"/>
    </source>
</evidence>
<dbReference type="GO" id="GO:0070059">
    <property type="term" value="P:intrinsic apoptotic signaling pathway in response to endoplasmic reticulum stress"/>
    <property type="evidence" value="ECO:0007669"/>
    <property type="project" value="TreeGrafter"/>
</dbReference>
<gene>
    <name evidence="2" type="ORF">PACLA_8A018547</name>
</gene>
<dbReference type="PANTHER" id="PTHR13954:SF28">
    <property type="match status" value="1"/>
</dbReference>
<feature type="compositionally biased region" description="Polar residues" evidence="1">
    <location>
        <begin position="1"/>
        <end position="10"/>
    </location>
</feature>
<dbReference type="PROSITE" id="PS51392">
    <property type="entry name" value="KEN"/>
    <property type="match status" value="1"/>
</dbReference>
<dbReference type="InterPro" id="IPR038357">
    <property type="entry name" value="KEN_sf"/>
</dbReference>
<dbReference type="GO" id="GO:0051082">
    <property type="term" value="F:unfolded protein binding"/>
    <property type="evidence" value="ECO:0007669"/>
    <property type="project" value="TreeGrafter"/>
</dbReference>
<evidence type="ECO:0000256" key="1">
    <source>
        <dbReference type="SAM" id="MobiDB-lite"/>
    </source>
</evidence>
<sequence>MAGSRNYNRSRQTRIKSAPPKFDSRAHSDFNDDSDDATVLPTYWPLDLQSNWVMPVMESLLDKRHRLNELRLTPNSQQVAATTTMNKSQRKIGRKRHGHVEKGVEIAALKPKNWKKVSVKHREKLELLSNVWKNAESNPELITIINNNGVCFKEEFSIGIGSYGTEVYVCLGSDGIERAIKRLPKLLCNLLKLVLKNERDILTSSNAVESPRVVYYHFYDNTSSPDFGYLILNLYEQNLKEFIKEEGEMITESRARKMIRQVLEGLKALHAREPRILHRDLKPTNILVDVNDNLVLSDFGIGRFFPEQGATTYCTNRERGSKDWVPYECIDWDAACSDEVRNPSDETQLKWKEKSDIQVAGMLAFYILTKGKHPFGPEFRRQQNLHGDDPVGLSKLSDPVVKDLLSQMLTRDLRERPYVEQALKHPYFLSSEDQMKFLEALGNEPEIKSFKGDLNCAVSRELDNRDLSRPRSSLLPNNWKAVIDPDDLNTFCAGGHTPASRFDGSRYTHCLRFIRNVRQHWGDKTRLPLKAMGTATSLDEYFLQLFPTLPLVVHQIIRKHPDWKTRLSLEKFFPVINRRPLSGAD</sequence>
<dbReference type="GO" id="GO:0006397">
    <property type="term" value="P:mRNA processing"/>
    <property type="evidence" value="ECO:0007669"/>
    <property type="project" value="InterPro"/>
</dbReference>
<dbReference type="Gene3D" id="1.20.1440.180">
    <property type="entry name" value="KEN domain"/>
    <property type="match status" value="1"/>
</dbReference>
<accession>A0A7D9EPC5</accession>
<name>A0A7D9EPC5_PARCT</name>
<dbReference type="Pfam" id="PF00069">
    <property type="entry name" value="Pkinase"/>
    <property type="match status" value="1"/>
</dbReference>
<organism evidence="2 3">
    <name type="scientific">Paramuricea clavata</name>
    <name type="common">Red gorgonian</name>
    <name type="synonym">Violescent sea-whip</name>
    <dbReference type="NCBI Taxonomy" id="317549"/>
    <lineage>
        <taxon>Eukaryota</taxon>
        <taxon>Metazoa</taxon>
        <taxon>Cnidaria</taxon>
        <taxon>Anthozoa</taxon>
        <taxon>Octocorallia</taxon>
        <taxon>Malacalcyonacea</taxon>
        <taxon>Plexauridae</taxon>
        <taxon>Paramuricea</taxon>
    </lineage>
</organism>
<dbReference type="GO" id="GO:0036498">
    <property type="term" value="P:IRE1-mediated unfolded protein response"/>
    <property type="evidence" value="ECO:0007669"/>
    <property type="project" value="TreeGrafter"/>
</dbReference>
<dbReference type="InterPro" id="IPR008271">
    <property type="entry name" value="Ser/Thr_kinase_AS"/>
</dbReference>
<dbReference type="InterPro" id="IPR045133">
    <property type="entry name" value="IRE1/2-like"/>
</dbReference>
<keyword evidence="2" id="KW-0808">Transferase</keyword>
<dbReference type="GO" id="GO:1990604">
    <property type="term" value="C:IRE1-TRAF2-ASK1 complex"/>
    <property type="evidence" value="ECO:0007669"/>
    <property type="project" value="TreeGrafter"/>
</dbReference>
<dbReference type="InterPro" id="IPR000719">
    <property type="entry name" value="Prot_kinase_dom"/>
</dbReference>